<dbReference type="InterPro" id="IPR015421">
    <property type="entry name" value="PyrdxlP-dep_Trfase_major"/>
</dbReference>
<evidence type="ECO:0000256" key="5">
    <source>
        <dbReference type="RuleBase" id="RU004508"/>
    </source>
</evidence>
<organism evidence="6 7">
    <name type="scientific">Candidatus Scalindua brodae</name>
    <dbReference type="NCBI Taxonomy" id="237368"/>
    <lineage>
        <taxon>Bacteria</taxon>
        <taxon>Pseudomonadati</taxon>
        <taxon>Planctomycetota</taxon>
        <taxon>Candidatus Brocadiia</taxon>
        <taxon>Candidatus Brocadiales</taxon>
        <taxon>Candidatus Scalinduaceae</taxon>
        <taxon>Candidatus Scalindua</taxon>
    </lineage>
</organism>
<feature type="modified residue" description="N6-(pyridoxal phosphate)lysine" evidence="4">
    <location>
        <position position="189"/>
    </location>
</feature>
<name>A0A0B0EQ73_9BACT</name>
<dbReference type="GO" id="GO:0000271">
    <property type="term" value="P:polysaccharide biosynthetic process"/>
    <property type="evidence" value="ECO:0007669"/>
    <property type="project" value="TreeGrafter"/>
</dbReference>
<reference evidence="6 7" key="1">
    <citation type="submission" date="2014-10" db="EMBL/GenBank/DDBJ databases">
        <title>Draft genome of anammox bacterium scalindua brodae, obtained using differential coverage binning of sequence data from two enrichment reactors.</title>
        <authorList>
            <person name="Speth D.R."/>
            <person name="Russ L."/>
            <person name="Kartal B."/>
            <person name="Op den Camp H.J."/>
            <person name="Dutilh B.E."/>
            <person name="Jetten M.S."/>
        </authorList>
    </citation>
    <scope>NUCLEOTIDE SEQUENCE [LARGE SCALE GENOMIC DNA]</scope>
    <source>
        <strain evidence="6">RU1</strain>
    </source>
</reference>
<dbReference type="EMBL" id="JRYO01000021">
    <property type="protein sequence ID" value="KHE94011.1"/>
    <property type="molecule type" value="Genomic_DNA"/>
</dbReference>
<dbReference type="InterPro" id="IPR000653">
    <property type="entry name" value="DegT/StrS_aminotransferase"/>
</dbReference>
<dbReference type="Gene3D" id="3.40.640.10">
    <property type="entry name" value="Type I PLP-dependent aspartate aminotransferase-like (Major domain)"/>
    <property type="match status" value="1"/>
</dbReference>
<dbReference type="Proteomes" id="UP000030652">
    <property type="component" value="Unassembled WGS sequence"/>
</dbReference>
<evidence type="ECO:0000256" key="4">
    <source>
        <dbReference type="PIRSR" id="PIRSR000390-2"/>
    </source>
</evidence>
<dbReference type="InterPro" id="IPR015424">
    <property type="entry name" value="PyrdxlP-dep_Trfase"/>
</dbReference>
<dbReference type="Gene3D" id="3.90.1150.10">
    <property type="entry name" value="Aspartate Aminotransferase, domain 1"/>
    <property type="match status" value="1"/>
</dbReference>
<keyword evidence="1 4" id="KW-0663">Pyridoxal phosphate</keyword>
<evidence type="ECO:0000313" key="7">
    <source>
        <dbReference type="Proteomes" id="UP000030652"/>
    </source>
</evidence>
<evidence type="ECO:0000256" key="3">
    <source>
        <dbReference type="PIRSR" id="PIRSR000390-1"/>
    </source>
</evidence>
<dbReference type="PIRSF" id="PIRSF000390">
    <property type="entry name" value="PLP_StrS"/>
    <property type="match status" value="1"/>
</dbReference>
<dbReference type="GO" id="GO:0030170">
    <property type="term" value="F:pyridoxal phosphate binding"/>
    <property type="evidence" value="ECO:0007669"/>
    <property type="project" value="TreeGrafter"/>
</dbReference>
<accession>A0A0B0EQ73</accession>
<gene>
    <name evidence="6" type="primary">degT_1</name>
    <name evidence="6" type="ORF">SCABRO_00210</name>
</gene>
<proteinExistence type="inferred from homology"/>
<comment type="similarity">
    <text evidence="2 5">Belongs to the DegT/DnrJ/EryC1 family.</text>
</comment>
<comment type="caution">
    <text evidence="6">The sequence shown here is derived from an EMBL/GenBank/DDBJ whole genome shotgun (WGS) entry which is preliminary data.</text>
</comment>
<dbReference type="InterPro" id="IPR015422">
    <property type="entry name" value="PyrdxlP-dep_Trfase_small"/>
</dbReference>
<dbReference type="EC" id="2.6.1.-" evidence="6"/>
<dbReference type="PANTHER" id="PTHR30244">
    <property type="entry name" value="TRANSAMINASE"/>
    <property type="match status" value="1"/>
</dbReference>
<dbReference type="eggNOG" id="COG0399">
    <property type="taxonomic scope" value="Bacteria"/>
</dbReference>
<sequence>MTKRCEVPFFNYPALFKAREDEYMNVLRDVLSRGAYILQKDMEEFEDNLEEFLGVKYALGVADGTNALILALLAVSIGPGDEVILPSHTYVASAASIHYVGAKPVLVECQYDHMIDPVAVRQAVTAKTRAIMPVQLNGRTASMDAICAIAEEYDLVIIEDAAQALGSRFKGRAAGSFGIAGTFSFYPAKLLGCFGDGGAVITNDDEMAKKIFLLRDHGRDKNGEVVTWGTNCRLDNVQAAILNLKLKTYEQDIHRRREIAALYQDGLGEVEHLVLPPAPDSDSDHFDVYQNYEIEADRRDELQCYLKEHGIGTIVQFGGKAVHQYPLGFEGVSLPYTEQLYKRALLLPMHTALSNDDVDYVCDSVNEFYS</sequence>
<evidence type="ECO:0000313" key="6">
    <source>
        <dbReference type="EMBL" id="KHE94011.1"/>
    </source>
</evidence>
<feature type="active site" description="Proton acceptor" evidence="3">
    <location>
        <position position="189"/>
    </location>
</feature>
<evidence type="ECO:0000256" key="1">
    <source>
        <dbReference type="ARBA" id="ARBA00022898"/>
    </source>
</evidence>
<keyword evidence="6" id="KW-0032">Aminotransferase</keyword>
<dbReference type="Pfam" id="PF01041">
    <property type="entry name" value="DegT_DnrJ_EryC1"/>
    <property type="match status" value="1"/>
</dbReference>
<dbReference type="PANTHER" id="PTHR30244:SF36">
    <property type="entry name" value="3-OXO-GLUCOSE-6-PHOSPHATE:GLUTAMATE AMINOTRANSFERASE"/>
    <property type="match status" value="1"/>
</dbReference>
<evidence type="ECO:0000256" key="2">
    <source>
        <dbReference type="ARBA" id="ARBA00037999"/>
    </source>
</evidence>
<dbReference type="SUPFAM" id="SSF53383">
    <property type="entry name" value="PLP-dependent transferases"/>
    <property type="match status" value="1"/>
</dbReference>
<protein>
    <submittedName>
        <fullName evidence="6">Pleiotrophic regulatory protein DegT</fullName>
        <ecNumber evidence="6">2.6.1.-</ecNumber>
    </submittedName>
</protein>
<dbReference type="CDD" id="cd00616">
    <property type="entry name" value="AHBA_syn"/>
    <property type="match status" value="1"/>
</dbReference>
<keyword evidence="6" id="KW-0808">Transferase</keyword>
<dbReference type="GO" id="GO:0008483">
    <property type="term" value="F:transaminase activity"/>
    <property type="evidence" value="ECO:0007669"/>
    <property type="project" value="UniProtKB-KW"/>
</dbReference>
<dbReference type="AlphaFoldDB" id="A0A0B0EQ73"/>